<keyword evidence="7" id="KW-1185">Reference proteome</keyword>
<evidence type="ECO:0000313" key="7">
    <source>
        <dbReference type="Proteomes" id="UP000250140"/>
    </source>
</evidence>
<feature type="region of interest" description="Disordered" evidence="4">
    <location>
        <begin position="1"/>
        <end position="82"/>
    </location>
</feature>
<evidence type="ECO:0000256" key="2">
    <source>
        <dbReference type="ARBA" id="ARBA00022723"/>
    </source>
</evidence>
<evidence type="ECO:0000256" key="4">
    <source>
        <dbReference type="SAM" id="MobiDB-lite"/>
    </source>
</evidence>
<dbReference type="SUPFAM" id="SSF51556">
    <property type="entry name" value="Metallo-dependent hydrolases"/>
    <property type="match status" value="1"/>
</dbReference>
<dbReference type="Pfam" id="PF00962">
    <property type="entry name" value="A_deaminase"/>
    <property type="match status" value="1"/>
</dbReference>
<dbReference type="PANTHER" id="PTHR11409">
    <property type="entry name" value="ADENOSINE DEAMINASE"/>
    <property type="match status" value="1"/>
</dbReference>
<dbReference type="Proteomes" id="UP000250140">
    <property type="component" value="Unassembled WGS sequence"/>
</dbReference>
<evidence type="ECO:0000313" key="6">
    <source>
        <dbReference type="EMBL" id="OCL12834.1"/>
    </source>
</evidence>
<evidence type="ECO:0000259" key="5">
    <source>
        <dbReference type="Pfam" id="PF00962"/>
    </source>
</evidence>
<reference evidence="6 7" key="1">
    <citation type="journal article" date="2016" name="Nat. Commun.">
        <title>Ectomycorrhizal ecology is imprinted in the genome of the dominant symbiotic fungus Cenococcum geophilum.</title>
        <authorList>
            <consortium name="DOE Joint Genome Institute"/>
            <person name="Peter M."/>
            <person name="Kohler A."/>
            <person name="Ohm R.A."/>
            <person name="Kuo A."/>
            <person name="Krutzmann J."/>
            <person name="Morin E."/>
            <person name="Arend M."/>
            <person name="Barry K.W."/>
            <person name="Binder M."/>
            <person name="Choi C."/>
            <person name="Clum A."/>
            <person name="Copeland A."/>
            <person name="Grisel N."/>
            <person name="Haridas S."/>
            <person name="Kipfer T."/>
            <person name="LaButti K."/>
            <person name="Lindquist E."/>
            <person name="Lipzen A."/>
            <person name="Maire R."/>
            <person name="Meier B."/>
            <person name="Mihaltcheva S."/>
            <person name="Molinier V."/>
            <person name="Murat C."/>
            <person name="Poggeler S."/>
            <person name="Quandt C.A."/>
            <person name="Sperisen C."/>
            <person name="Tritt A."/>
            <person name="Tisserant E."/>
            <person name="Crous P.W."/>
            <person name="Henrissat B."/>
            <person name="Nehls U."/>
            <person name="Egli S."/>
            <person name="Spatafora J.W."/>
            <person name="Grigoriev I.V."/>
            <person name="Martin F.M."/>
        </authorList>
    </citation>
    <scope>NUCLEOTIDE SEQUENCE [LARGE SCALE GENOMIC DNA]</scope>
    <source>
        <strain evidence="6 7">CBS 207.34</strain>
    </source>
</reference>
<feature type="compositionally biased region" description="Polar residues" evidence="4">
    <location>
        <begin position="1"/>
        <end position="18"/>
    </location>
</feature>
<dbReference type="AlphaFoldDB" id="A0A8E2F9B1"/>
<dbReference type="Gene3D" id="3.20.20.140">
    <property type="entry name" value="Metal-dependent hydrolases"/>
    <property type="match status" value="1"/>
</dbReference>
<evidence type="ECO:0000256" key="1">
    <source>
        <dbReference type="ARBA" id="ARBA00001947"/>
    </source>
</evidence>
<accession>A0A8E2F9B1</accession>
<keyword evidence="3 6" id="KW-0378">Hydrolase</keyword>
<dbReference type="InterPro" id="IPR006330">
    <property type="entry name" value="Ado/ade_deaminase"/>
</dbReference>
<dbReference type="PANTHER" id="PTHR11409:SF37">
    <property type="entry name" value="ADENOSINE DEAMINASE DOMAIN-CONTAINING PROTEIN"/>
    <property type="match status" value="1"/>
</dbReference>
<comment type="cofactor">
    <cofactor evidence="1">
        <name>Zn(2+)</name>
        <dbReference type="ChEBI" id="CHEBI:29105"/>
    </cofactor>
</comment>
<dbReference type="InterPro" id="IPR001365">
    <property type="entry name" value="A_deaminase_dom"/>
</dbReference>
<protein>
    <submittedName>
        <fullName evidence="6">Metallo-dependent hydrolase</fullName>
    </submittedName>
</protein>
<feature type="compositionally biased region" description="Basic and acidic residues" evidence="4">
    <location>
        <begin position="33"/>
        <end position="44"/>
    </location>
</feature>
<dbReference type="GO" id="GO:0004000">
    <property type="term" value="F:adenosine deaminase activity"/>
    <property type="evidence" value="ECO:0007669"/>
    <property type="project" value="TreeGrafter"/>
</dbReference>
<dbReference type="OrthoDB" id="7202371at2759"/>
<feature type="domain" description="Adenosine deaminase" evidence="5">
    <location>
        <begin position="382"/>
        <end position="659"/>
    </location>
</feature>
<keyword evidence="2" id="KW-0479">Metal-binding</keyword>
<proteinExistence type="predicted"/>
<dbReference type="InterPro" id="IPR032466">
    <property type="entry name" value="Metal_Hydrolase"/>
</dbReference>
<dbReference type="GO" id="GO:0046872">
    <property type="term" value="F:metal ion binding"/>
    <property type="evidence" value="ECO:0007669"/>
    <property type="project" value="UniProtKB-KW"/>
</dbReference>
<sequence length="687" mass="79876">MPADSESNNQSGTNSTRSGWWAKCGSLLSSLSPRERNSTDENPNRHFGGRTMRLTEARKKRKRSPMPGTDTQMTMDEEPTKEERLQRVDKAFEGNLEPSINDNFDNQRAYDKRRLNLLEWEEQTSWYQEKKQLASDKERTAAEIVRKVREDERDNYFGNRASEAIPGPETLDMGGQFLTNRERIEGSKIFWISKHMPKGAHLHLHFNAELQPEILLLKAREMQNMFIRSTQPLLNEKDLAETEMVFNVVPNSTESSDVFSRNYNPDWKTPGSQPWMRWSDFCDEFAKRFRSVVKEEIKTEEMAVEQNNFQKNGANESDTDEYPHIQLNCAEKWIKRKMVLSEDEAYGIQQTVNGVWARFNQATRCFKGLLNYKKIFTWYIEKAIDHMIKERIMYAELRPMLMDKSIPSDDGIEKVDHDEQMKLIQDVLAAKKKKLEAQNQLDLFPFGLKIIYCTPRSIPKSRMIEEMLDCIRLKIKYPDVICGFDLVGAEDRPNHIGFYKEELVSFQRTCEQLGLDIPFMFHAGETLLDTGGSKDPANSNLYDAVLLKSKRIGHGFSLVKHPHLIEEFKRKDICIELCPISNELLHLCRNIKEHPYPQLLAAGIPCTVNSDNPSLFSNSLSHEFYQIMVGTPTMNLHGWRQLAEWSIKYSCLTEAEKEKAMRIFTNEWDNFCGWIITEYSEHAKTLR</sequence>
<dbReference type="EMBL" id="KV748824">
    <property type="protein sequence ID" value="OCL12834.1"/>
    <property type="molecule type" value="Genomic_DNA"/>
</dbReference>
<dbReference type="GO" id="GO:0046103">
    <property type="term" value="P:inosine biosynthetic process"/>
    <property type="evidence" value="ECO:0007669"/>
    <property type="project" value="TreeGrafter"/>
</dbReference>
<organism evidence="6 7">
    <name type="scientific">Glonium stellatum</name>
    <dbReference type="NCBI Taxonomy" id="574774"/>
    <lineage>
        <taxon>Eukaryota</taxon>
        <taxon>Fungi</taxon>
        <taxon>Dikarya</taxon>
        <taxon>Ascomycota</taxon>
        <taxon>Pezizomycotina</taxon>
        <taxon>Dothideomycetes</taxon>
        <taxon>Pleosporomycetidae</taxon>
        <taxon>Gloniales</taxon>
        <taxon>Gloniaceae</taxon>
        <taxon>Glonium</taxon>
    </lineage>
</organism>
<dbReference type="GO" id="GO:0006154">
    <property type="term" value="P:adenosine catabolic process"/>
    <property type="evidence" value="ECO:0007669"/>
    <property type="project" value="TreeGrafter"/>
</dbReference>
<gene>
    <name evidence="6" type="ORF">AOQ84DRAFT_137469</name>
</gene>
<evidence type="ECO:0000256" key="3">
    <source>
        <dbReference type="ARBA" id="ARBA00022801"/>
    </source>
</evidence>
<name>A0A8E2F9B1_9PEZI</name>